<dbReference type="OrthoDB" id="3257981at2759"/>
<keyword evidence="4" id="KW-1185">Reference proteome</keyword>
<sequence>MALGIPRSRRTAMLDLSMSMLTVGKDECQKEEHEWINPLSLDRVNDNRRSGSSCRLLQLPVELLGTIAAHIPWSTLFDFALTCRDNCALARSRLFAEVKLDYSPRSEQVLGAIGAEITERKYRGFTILPSIGACVRSLTVATSASNAYARHHVHVSNAEPLGSEETLKRSEEGAAFYYETYHTAIALALESGLANLTTLRWYDKVVAPHHVLGAICCSPVQYLNLYEIQVDEDVDLDEYLTHRGVIARFALRALNFTLSWAIDTESMQDTETSSTKDSLLSLCASTLERLSWSELIRGPGFRLPPSMVPCFTRLRELRLSYVTFDDPGYYMALIPRLSTDRIRILDVSPDQISAATQFFKTRGEISSLQAFIWRQPPDSDANEPLEKGDGGIQFLKANPHISKLQLDRATHPLFLNNGILPLVTNRLHHLKSLSLIWDCEDIPQCSLQMLSQITSLQKLHISAGQQLGWYHSWLIKHRMVRKTLQPLQQLEILAFSRDSYNPGFTKGILSDEHFQAFVDQYYIARLPKRMVIQLNEGLHDEGGLDTEEQSSQDHHEDQFDEYDEDDGSSAEDDSNQHDDRWLEKHNNDTDEQTDGERQNLDQTHGGPQQNEDQDDDDIENSQNHI</sequence>
<feature type="compositionally biased region" description="Acidic residues" evidence="1">
    <location>
        <begin position="558"/>
        <end position="573"/>
    </location>
</feature>
<reference evidence="3" key="1">
    <citation type="journal article" date="2020" name="Stud. Mycol.">
        <title>101 Dothideomycetes genomes: a test case for predicting lifestyles and emergence of pathogens.</title>
        <authorList>
            <person name="Haridas S."/>
            <person name="Albert R."/>
            <person name="Binder M."/>
            <person name="Bloem J."/>
            <person name="Labutti K."/>
            <person name="Salamov A."/>
            <person name="Andreopoulos B."/>
            <person name="Baker S."/>
            <person name="Barry K."/>
            <person name="Bills G."/>
            <person name="Bluhm B."/>
            <person name="Cannon C."/>
            <person name="Castanera R."/>
            <person name="Culley D."/>
            <person name="Daum C."/>
            <person name="Ezra D."/>
            <person name="Gonzalez J."/>
            <person name="Henrissat B."/>
            <person name="Kuo A."/>
            <person name="Liang C."/>
            <person name="Lipzen A."/>
            <person name="Lutzoni F."/>
            <person name="Magnuson J."/>
            <person name="Mondo S."/>
            <person name="Nolan M."/>
            <person name="Ohm R."/>
            <person name="Pangilinan J."/>
            <person name="Park H.-J."/>
            <person name="Ramirez L."/>
            <person name="Alfaro M."/>
            <person name="Sun H."/>
            <person name="Tritt A."/>
            <person name="Yoshinaga Y."/>
            <person name="Zwiers L.-H."/>
            <person name="Turgeon B."/>
            <person name="Goodwin S."/>
            <person name="Spatafora J."/>
            <person name="Crous P."/>
            <person name="Grigoriev I."/>
        </authorList>
    </citation>
    <scope>NUCLEOTIDE SEQUENCE</scope>
    <source>
        <strain evidence="3">Tuck. ex Michener</strain>
    </source>
</reference>
<evidence type="ECO:0000259" key="2">
    <source>
        <dbReference type="PROSITE" id="PS50181"/>
    </source>
</evidence>
<dbReference type="InterPro" id="IPR001810">
    <property type="entry name" value="F-box_dom"/>
</dbReference>
<dbReference type="EMBL" id="ML991822">
    <property type="protein sequence ID" value="KAF2231827.1"/>
    <property type="molecule type" value="Genomic_DNA"/>
</dbReference>
<evidence type="ECO:0000313" key="4">
    <source>
        <dbReference type="Proteomes" id="UP000800092"/>
    </source>
</evidence>
<protein>
    <recommendedName>
        <fullName evidence="2">F-box domain-containing protein</fullName>
    </recommendedName>
</protein>
<dbReference type="SUPFAM" id="SSF52047">
    <property type="entry name" value="RNI-like"/>
    <property type="match status" value="1"/>
</dbReference>
<dbReference type="Proteomes" id="UP000800092">
    <property type="component" value="Unassembled WGS sequence"/>
</dbReference>
<dbReference type="PROSITE" id="PS50181">
    <property type="entry name" value="FBOX"/>
    <property type="match status" value="1"/>
</dbReference>
<organism evidence="3 4">
    <name type="scientific">Viridothelium virens</name>
    <name type="common">Speckled blister lichen</name>
    <name type="synonym">Trypethelium virens</name>
    <dbReference type="NCBI Taxonomy" id="1048519"/>
    <lineage>
        <taxon>Eukaryota</taxon>
        <taxon>Fungi</taxon>
        <taxon>Dikarya</taxon>
        <taxon>Ascomycota</taxon>
        <taxon>Pezizomycotina</taxon>
        <taxon>Dothideomycetes</taxon>
        <taxon>Dothideomycetes incertae sedis</taxon>
        <taxon>Trypetheliales</taxon>
        <taxon>Trypetheliaceae</taxon>
        <taxon>Viridothelium</taxon>
    </lineage>
</organism>
<dbReference type="AlphaFoldDB" id="A0A6A6H1T1"/>
<name>A0A6A6H1T1_VIRVR</name>
<feature type="compositionally biased region" description="Basic and acidic residues" evidence="1">
    <location>
        <begin position="574"/>
        <end position="599"/>
    </location>
</feature>
<dbReference type="InterPro" id="IPR032675">
    <property type="entry name" value="LRR_dom_sf"/>
</dbReference>
<evidence type="ECO:0000313" key="3">
    <source>
        <dbReference type="EMBL" id="KAF2231827.1"/>
    </source>
</evidence>
<feature type="domain" description="F-box" evidence="2">
    <location>
        <begin position="53"/>
        <end position="98"/>
    </location>
</feature>
<evidence type="ECO:0000256" key="1">
    <source>
        <dbReference type="SAM" id="MobiDB-lite"/>
    </source>
</evidence>
<dbReference type="Gene3D" id="3.80.10.10">
    <property type="entry name" value="Ribonuclease Inhibitor"/>
    <property type="match status" value="1"/>
</dbReference>
<feature type="region of interest" description="Disordered" evidence="1">
    <location>
        <begin position="540"/>
        <end position="625"/>
    </location>
</feature>
<gene>
    <name evidence="3" type="ORF">EV356DRAFT_569241</name>
</gene>
<accession>A0A6A6H1T1</accession>
<proteinExistence type="predicted"/>